<dbReference type="EMBL" id="JAOVZQ010000001">
    <property type="protein sequence ID" value="MCY0095942.1"/>
    <property type="molecule type" value="Genomic_DNA"/>
</dbReference>
<dbReference type="Gene3D" id="3.40.50.1010">
    <property type="entry name" value="5'-nuclease"/>
    <property type="match status" value="1"/>
</dbReference>
<sequence>MNVILDASAVLAGLKNEPGAELFWKRSVGSRICSVNLAEVVSKLIDIGSKPEIAVEDVAALRLDVVSFDADTALLAGRLRTDTRHRGLSLGDRACLALAIREKATALTADRNWADLDLPCKVELIR</sequence>
<comment type="caution">
    <text evidence="2">The sequence shown here is derived from an EMBL/GenBank/DDBJ whole genome shotgun (WGS) entry which is preliminary data.</text>
</comment>
<dbReference type="InterPro" id="IPR002716">
    <property type="entry name" value="PIN_dom"/>
</dbReference>
<gene>
    <name evidence="2" type="ORF">OEG82_18240</name>
</gene>
<organism evidence="2 3">
    <name type="scientific">Hoeflea ulvae</name>
    <dbReference type="NCBI Taxonomy" id="2983764"/>
    <lineage>
        <taxon>Bacteria</taxon>
        <taxon>Pseudomonadati</taxon>
        <taxon>Pseudomonadota</taxon>
        <taxon>Alphaproteobacteria</taxon>
        <taxon>Hyphomicrobiales</taxon>
        <taxon>Rhizobiaceae</taxon>
        <taxon>Hoeflea</taxon>
    </lineage>
</organism>
<reference evidence="2" key="1">
    <citation type="submission" date="2022-10" db="EMBL/GenBank/DDBJ databases">
        <title>Hoeflea sp. J2-29, isolated from marine algae.</title>
        <authorList>
            <person name="Kristyanto S."/>
            <person name="Kim J.M."/>
            <person name="Jeon C.O."/>
        </authorList>
    </citation>
    <scope>NUCLEOTIDE SEQUENCE</scope>
    <source>
        <strain evidence="2">J2-29</strain>
    </source>
</reference>
<evidence type="ECO:0000259" key="1">
    <source>
        <dbReference type="Pfam" id="PF01850"/>
    </source>
</evidence>
<dbReference type="SUPFAM" id="SSF88723">
    <property type="entry name" value="PIN domain-like"/>
    <property type="match status" value="1"/>
</dbReference>
<evidence type="ECO:0000313" key="3">
    <source>
        <dbReference type="Proteomes" id="UP001081283"/>
    </source>
</evidence>
<evidence type="ECO:0000313" key="2">
    <source>
        <dbReference type="EMBL" id="MCY0095942.1"/>
    </source>
</evidence>
<keyword evidence="3" id="KW-1185">Reference proteome</keyword>
<dbReference type="InterPro" id="IPR029060">
    <property type="entry name" value="PIN-like_dom_sf"/>
</dbReference>
<name>A0ABT3YJY6_9HYPH</name>
<protein>
    <submittedName>
        <fullName evidence="2">Type II toxin-antitoxin system VapC family toxin</fullName>
    </submittedName>
</protein>
<feature type="domain" description="PIN" evidence="1">
    <location>
        <begin position="3"/>
        <end position="117"/>
    </location>
</feature>
<dbReference type="CDD" id="cd18682">
    <property type="entry name" value="PIN_VapC-like"/>
    <property type="match status" value="1"/>
</dbReference>
<dbReference type="Proteomes" id="UP001081283">
    <property type="component" value="Unassembled WGS sequence"/>
</dbReference>
<accession>A0ABT3YJY6</accession>
<dbReference type="RefSeq" id="WP_267613802.1">
    <property type="nucleotide sequence ID" value="NZ_JAOVZQ010000001.1"/>
</dbReference>
<dbReference type="Pfam" id="PF01850">
    <property type="entry name" value="PIN"/>
    <property type="match status" value="1"/>
</dbReference>
<proteinExistence type="predicted"/>